<evidence type="ECO:0000259" key="13">
    <source>
        <dbReference type="Pfam" id="PF21185"/>
    </source>
</evidence>
<keyword evidence="15" id="KW-1185">Reference proteome</keyword>
<dbReference type="InterPro" id="IPR006344">
    <property type="entry name" value="RecD"/>
</dbReference>
<feature type="domain" description="UvrD-like helicase C-terminal" evidence="12">
    <location>
        <begin position="543"/>
        <end position="587"/>
    </location>
</feature>
<organism evidence="14 15">
    <name type="scientific">Neptuniibacter pectenicola</name>
    <dbReference type="NCBI Taxonomy" id="1806669"/>
    <lineage>
        <taxon>Bacteria</taxon>
        <taxon>Pseudomonadati</taxon>
        <taxon>Pseudomonadota</taxon>
        <taxon>Gammaproteobacteria</taxon>
        <taxon>Oceanospirillales</taxon>
        <taxon>Oceanospirillaceae</taxon>
        <taxon>Neptuniibacter</taxon>
    </lineage>
</organism>
<feature type="domain" description="RecBCD enzyme subunit RecD N-terminal" evidence="13">
    <location>
        <begin position="23"/>
        <end position="116"/>
    </location>
</feature>
<evidence type="ECO:0000256" key="1">
    <source>
        <dbReference type="ARBA" id="ARBA00022722"/>
    </source>
</evidence>
<evidence type="ECO:0000256" key="8">
    <source>
        <dbReference type="ARBA" id="ARBA00023125"/>
    </source>
</evidence>
<comment type="caution">
    <text evidence="14">The sequence shown here is derived from an EMBL/GenBank/DDBJ whole genome shotgun (WGS) entry which is preliminary data.</text>
</comment>
<evidence type="ECO:0000256" key="3">
    <source>
        <dbReference type="ARBA" id="ARBA00022763"/>
    </source>
</evidence>
<evidence type="ECO:0000256" key="5">
    <source>
        <dbReference type="ARBA" id="ARBA00022806"/>
    </source>
</evidence>
<keyword evidence="1 11" id="KW-0540">Nuclease</keyword>
<dbReference type="NCBIfam" id="NF008127">
    <property type="entry name" value="PRK10875.1"/>
    <property type="match status" value="1"/>
</dbReference>
<keyword evidence="9 11" id="KW-0234">DNA repair</keyword>
<dbReference type="Gene3D" id="1.10.10.1020">
    <property type="entry name" value="RecBCD complex, subunit RecD, N-terminal domain"/>
    <property type="match status" value="1"/>
</dbReference>
<name>A0ABU9TQF5_9GAMM</name>
<keyword evidence="4 11" id="KW-0378">Hydrolase</keyword>
<dbReference type="PANTHER" id="PTHR43788:SF6">
    <property type="entry name" value="DNA HELICASE B"/>
    <property type="match status" value="1"/>
</dbReference>
<keyword evidence="5 11" id="KW-0347">Helicase</keyword>
<keyword evidence="7 11" id="KW-0067">ATP-binding</keyword>
<dbReference type="CDD" id="cd17933">
    <property type="entry name" value="DEXSc_RecD-like"/>
    <property type="match status" value="1"/>
</dbReference>
<keyword evidence="2 11" id="KW-0547">Nucleotide-binding</keyword>
<comment type="subunit">
    <text evidence="11">Heterotrimer of RecB, RecC and RecD. All subunits contribute to DNA-binding.</text>
</comment>
<dbReference type="Gene3D" id="3.40.50.300">
    <property type="entry name" value="P-loop containing nucleotide triphosphate hydrolases"/>
    <property type="match status" value="3"/>
</dbReference>
<keyword evidence="3 11" id="KW-0227">DNA damage</keyword>
<evidence type="ECO:0000256" key="10">
    <source>
        <dbReference type="ARBA" id="ARBA00023235"/>
    </source>
</evidence>
<evidence type="ECO:0000256" key="2">
    <source>
        <dbReference type="ARBA" id="ARBA00022741"/>
    </source>
</evidence>
<comment type="catalytic activity">
    <reaction evidence="11">
        <text>ATP + H2O = ADP + phosphate + H(+)</text>
        <dbReference type="Rhea" id="RHEA:13065"/>
        <dbReference type="ChEBI" id="CHEBI:15377"/>
        <dbReference type="ChEBI" id="CHEBI:15378"/>
        <dbReference type="ChEBI" id="CHEBI:30616"/>
        <dbReference type="ChEBI" id="CHEBI:43474"/>
        <dbReference type="ChEBI" id="CHEBI:456216"/>
        <dbReference type="EC" id="5.6.2.3"/>
    </reaction>
</comment>
<dbReference type="Pfam" id="PF13245">
    <property type="entry name" value="AAA_19"/>
    <property type="match status" value="1"/>
</dbReference>
<dbReference type="EMBL" id="JBBMRA010000004">
    <property type="protein sequence ID" value="MEM5535948.1"/>
    <property type="molecule type" value="Genomic_DNA"/>
</dbReference>
<dbReference type="RefSeq" id="WP_342854015.1">
    <property type="nucleotide sequence ID" value="NZ_JBBMRA010000004.1"/>
</dbReference>
<comment type="miscellaneous">
    <text evidence="11">In the RecBCD complex, RecB has a slow 3'-5' helicase, an exonuclease activity and loads RecA onto ssDNA, RecD has a fast 5'-3' helicase activity, while RecC stimulates the ATPase and processivity of the RecB helicase and contributes to recognition of the Chi site.</text>
</comment>
<dbReference type="NCBIfam" id="TIGR01447">
    <property type="entry name" value="recD"/>
    <property type="match status" value="1"/>
</dbReference>
<evidence type="ECO:0000256" key="6">
    <source>
        <dbReference type="ARBA" id="ARBA00022839"/>
    </source>
</evidence>
<dbReference type="InterPro" id="IPR027417">
    <property type="entry name" value="P-loop_NTPase"/>
</dbReference>
<dbReference type="InterPro" id="IPR041851">
    <property type="entry name" value="RecD_N_sf"/>
</dbReference>
<dbReference type="SUPFAM" id="SSF52540">
    <property type="entry name" value="P-loop containing nucleoside triphosphate hydrolases"/>
    <property type="match status" value="2"/>
</dbReference>
<reference evidence="14 15" key="1">
    <citation type="submission" date="2024-03" db="EMBL/GenBank/DDBJ databases">
        <title>Community enrichment and isolation of bacterial strains for fucoidan degradation.</title>
        <authorList>
            <person name="Sichert A."/>
        </authorList>
    </citation>
    <scope>NUCLEOTIDE SEQUENCE [LARGE SCALE GENOMIC DNA]</scope>
    <source>
        <strain evidence="14 15">AS76</strain>
    </source>
</reference>
<feature type="binding site" evidence="11">
    <location>
        <begin position="182"/>
        <end position="189"/>
    </location>
    <ligand>
        <name>ATP</name>
        <dbReference type="ChEBI" id="CHEBI:30616"/>
    </ligand>
</feature>
<dbReference type="Pfam" id="PF21185">
    <property type="entry name" value="RecD_N"/>
    <property type="match status" value="1"/>
</dbReference>
<evidence type="ECO:0000259" key="12">
    <source>
        <dbReference type="Pfam" id="PF13538"/>
    </source>
</evidence>
<dbReference type="Proteomes" id="UP001449225">
    <property type="component" value="Unassembled WGS sequence"/>
</dbReference>
<evidence type="ECO:0000256" key="11">
    <source>
        <dbReference type="HAMAP-Rule" id="MF_01487"/>
    </source>
</evidence>
<dbReference type="InterPro" id="IPR050534">
    <property type="entry name" value="Coronavir_polyprotein_1ab"/>
</dbReference>
<proteinExistence type="inferred from homology"/>
<comment type="similarity">
    <text evidence="11">Belongs to the RecD family.</text>
</comment>
<dbReference type="Pfam" id="PF13538">
    <property type="entry name" value="UvrD_C_2"/>
    <property type="match status" value="1"/>
</dbReference>
<evidence type="ECO:0000256" key="7">
    <source>
        <dbReference type="ARBA" id="ARBA00022840"/>
    </source>
</evidence>
<keyword evidence="8 11" id="KW-0238">DNA-binding</keyword>
<evidence type="ECO:0000256" key="4">
    <source>
        <dbReference type="ARBA" id="ARBA00022801"/>
    </source>
</evidence>
<keyword evidence="6 11" id="KW-0269">Exonuclease</keyword>
<evidence type="ECO:0000313" key="15">
    <source>
        <dbReference type="Proteomes" id="UP001449225"/>
    </source>
</evidence>
<dbReference type="InterPro" id="IPR049550">
    <property type="entry name" value="RecD_N"/>
</dbReference>
<dbReference type="EC" id="5.6.2.3" evidence="11"/>
<dbReference type="InterPro" id="IPR027785">
    <property type="entry name" value="UvrD-like_helicase_C"/>
</dbReference>
<dbReference type="HAMAP" id="MF_01487">
    <property type="entry name" value="RecD"/>
    <property type="match status" value="1"/>
</dbReference>
<gene>
    <name evidence="11 14" type="primary">recD</name>
    <name evidence="14" type="ORF">WNY58_06040</name>
</gene>
<protein>
    <recommendedName>
        <fullName evidence="11">RecBCD enzyme subunit RecD</fullName>
        <ecNumber evidence="11">5.6.2.3</ecNumber>
    </recommendedName>
    <alternativeName>
        <fullName evidence="11">DNA 5'-3' helicase subunit RecD</fullName>
    </alternativeName>
    <alternativeName>
        <fullName evidence="11">Exonuclease V subunit RecD</fullName>
        <shortName evidence="11">ExoV subunit RecD</shortName>
    </alternativeName>
    <alternativeName>
        <fullName evidence="11">Helicase/nuclease RecBCD subunit RecD</fullName>
    </alternativeName>
</protein>
<evidence type="ECO:0000256" key="9">
    <source>
        <dbReference type="ARBA" id="ARBA00023204"/>
    </source>
</evidence>
<dbReference type="PANTHER" id="PTHR43788">
    <property type="entry name" value="DNA2/NAM7 HELICASE FAMILY MEMBER"/>
    <property type="match status" value="1"/>
</dbReference>
<keyword evidence="10 11" id="KW-0413">Isomerase</keyword>
<accession>A0ABU9TQF5</accession>
<sequence>MMDQSVDLTNHYLAELKRWVGLGYIRAVDYQLAHYLAESAPNAPDHILLSALVSYELATGNVCLPLTKLASPQGYWADDIAALLGGVEWSSIELDSVVLSSGGKVTPLVLDKGRFYLYRYWQYECAVAQALLQRAGGSVATDEALLDAGLNCYFPVGDNDEIDWQKVAAAVAVQKQLAVISGGPGTGKTTTVIKFLALYIEQQKAKGASFTIQLAAPTGKAAARLAESIANAKQKLNIDPQLKADIPSEASTLHRLLGVIPNSIRFRHDADNPLHLDLLVLDEASMVDLPMISRLLRALPPHARLVLLGDRDQLASVEAGSVLGDICSWPHQLDYSPTQAAQLNRLCRLPTPLSEGTLGGFADSLAMLYKSYRFDDQSGIGYLARAVNAGSGAEVKKVINAGYKDLNYQYLSQDSYETMITTCVDTYAQLFNGLFAGDGPCQLLLSMTRFQLLCARREGVYGVSGLNERIYKGLQARGLIKDEGSWYPGRPIMITRNDPALSLFNGDIGIVAYDESGRLKVWFEQSGEMRSVLPSRLPEHETVFAMTVHKSQGSEFERVVMILPPTDSALLSRELLYTGITRAKKTLDIIATESVLLSATGRRTERAGGLALRLWG</sequence>
<evidence type="ECO:0000313" key="14">
    <source>
        <dbReference type="EMBL" id="MEM5535948.1"/>
    </source>
</evidence>
<comment type="function">
    <text evidence="11">A helicase/nuclease that prepares dsDNA breaks (DSB) for recombinational DNA repair. Binds to DSBs and unwinds DNA via a highly rapid and processive ATP-dependent bidirectional helicase activity. Unwinds dsDNA until it encounters a Chi (crossover hotspot instigator) sequence from the 3' direction. Cuts ssDNA a few nucleotides 3' to the Chi site. The properties and activities of the enzyme are changed at Chi. The Chi-altered holoenzyme produces a long 3'-ssDNA overhang and facilitates RecA-binding to the ssDNA for homologous DNA recombination and repair. Holoenzyme degrades any linearized DNA that is unable to undergo homologous recombination. In the holoenzyme this subunit has ssDNA-dependent ATPase and 5'-3' helicase activity. When added to pre-assembled RecBC greatly stimulates nuclease activity and augments holoenzyme processivity. Negatively regulates the RecA-loading ability of RecBCD.</text>
</comment>
<dbReference type="CDD" id="cd18809">
    <property type="entry name" value="SF1_C_RecD"/>
    <property type="match status" value="1"/>
</dbReference>